<evidence type="ECO:0000313" key="7">
    <source>
        <dbReference type="Proteomes" id="UP000638981"/>
    </source>
</evidence>
<name>A0A918TWM1_9RHOB</name>
<dbReference type="InterPro" id="IPR001091">
    <property type="entry name" value="RM_Methyltransferase"/>
</dbReference>
<proteinExistence type="inferred from homology"/>
<evidence type="ECO:0000256" key="2">
    <source>
        <dbReference type="ARBA" id="ARBA00022679"/>
    </source>
</evidence>
<dbReference type="SUPFAM" id="SSF110849">
    <property type="entry name" value="ParB/Sulfiredoxin"/>
    <property type="match status" value="1"/>
</dbReference>
<protein>
    <recommendedName>
        <fullName evidence="4">Methyltransferase</fullName>
        <ecNumber evidence="4">2.1.1.-</ecNumber>
    </recommendedName>
</protein>
<dbReference type="Pfam" id="PF02195">
    <property type="entry name" value="ParB_N"/>
    <property type="match status" value="1"/>
</dbReference>
<dbReference type="GO" id="GO:0009007">
    <property type="term" value="F:site-specific DNA-methyltransferase (adenine-specific) activity"/>
    <property type="evidence" value="ECO:0007669"/>
    <property type="project" value="UniProtKB-EC"/>
</dbReference>
<dbReference type="Pfam" id="PF01555">
    <property type="entry name" value="N6_N4_Mtase"/>
    <property type="match status" value="1"/>
</dbReference>
<feature type="domain" description="ParB-like N-terminal" evidence="5">
    <location>
        <begin position="13"/>
        <end position="99"/>
    </location>
</feature>
<dbReference type="GO" id="GO:0008170">
    <property type="term" value="F:N-methyltransferase activity"/>
    <property type="evidence" value="ECO:0007669"/>
    <property type="project" value="InterPro"/>
</dbReference>
<comment type="catalytic activity">
    <reaction evidence="3">
        <text>a 2'-deoxyadenosine in DNA + S-adenosyl-L-methionine = an N(6)-methyl-2'-deoxyadenosine in DNA + S-adenosyl-L-homocysteine + H(+)</text>
        <dbReference type="Rhea" id="RHEA:15197"/>
        <dbReference type="Rhea" id="RHEA-COMP:12418"/>
        <dbReference type="Rhea" id="RHEA-COMP:12419"/>
        <dbReference type="ChEBI" id="CHEBI:15378"/>
        <dbReference type="ChEBI" id="CHEBI:57856"/>
        <dbReference type="ChEBI" id="CHEBI:59789"/>
        <dbReference type="ChEBI" id="CHEBI:90615"/>
        <dbReference type="ChEBI" id="CHEBI:90616"/>
        <dbReference type="EC" id="2.1.1.72"/>
    </reaction>
</comment>
<dbReference type="RefSeq" id="WP_189413289.1">
    <property type="nucleotide sequence ID" value="NZ_BMYJ01000014.1"/>
</dbReference>
<evidence type="ECO:0000313" key="6">
    <source>
        <dbReference type="EMBL" id="GHC66364.1"/>
    </source>
</evidence>
<evidence type="ECO:0000256" key="4">
    <source>
        <dbReference type="RuleBase" id="RU362026"/>
    </source>
</evidence>
<dbReference type="AlphaFoldDB" id="A0A918TWM1"/>
<dbReference type="Gene3D" id="3.90.1530.10">
    <property type="entry name" value="Conserved hypothetical protein from pyrococcus furiosus pfu- 392566-001, ParB domain"/>
    <property type="match status" value="1"/>
</dbReference>
<keyword evidence="2" id="KW-0808">Transferase</keyword>
<reference evidence="6" key="2">
    <citation type="submission" date="2020-09" db="EMBL/GenBank/DDBJ databases">
        <authorList>
            <person name="Sun Q."/>
            <person name="Kim S."/>
        </authorList>
    </citation>
    <scope>NUCLEOTIDE SEQUENCE</scope>
    <source>
        <strain evidence="6">KCTC 23310</strain>
    </source>
</reference>
<dbReference type="PIRSF" id="PIRSF036758">
    <property type="entry name" value="Aden_M_ParB"/>
    <property type="match status" value="1"/>
</dbReference>
<reference evidence="6" key="1">
    <citation type="journal article" date="2014" name="Int. J. Syst. Evol. Microbiol.">
        <title>Complete genome sequence of Corynebacterium casei LMG S-19264T (=DSM 44701T), isolated from a smear-ripened cheese.</title>
        <authorList>
            <consortium name="US DOE Joint Genome Institute (JGI-PGF)"/>
            <person name="Walter F."/>
            <person name="Albersmeier A."/>
            <person name="Kalinowski J."/>
            <person name="Ruckert C."/>
        </authorList>
    </citation>
    <scope>NUCLEOTIDE SEQUENCE</scope>
    <source>
        <strain evidence="6">KCTC 23310</strain>
    </source>
</reference>
<dbReference type="Gene3D" id="3.40.50.150">
    <property type="entry name" value="Vaccinia Virus protein VP39"/>
    <property type="match status" value="1"/>
</dbReference>
<evidence type="ECO:0000256" key="1">
    <source>
        <dbReference type="ARBA" id="ARBA00022603"/>
    </source>
</evidence>
<dbReference type="Proteomes" id="UP000638981">
    <property type="component" value="Unassembled WGS sequence"/>
</dbReference>
<comment type="caution">
    <text evidence="6">The sequence shown here is derived from an EMBL/GenBank/DDBJ whole genome shotgun (WGS) entry which is preliminary data.</text>
</comment>
<keyword evidence="1 6" id="KW-0489">Methyltransferase</keyword>
<dbReference type="InterPro" id="IPR002941">
    <property type="entry name" value="DNA_methylase_N4/N6"/>
</dbReference>
<comment type="similarity">
    <text evidence="4">Belongs to the N(4)/N(6)-methyltransferase family.</text>
</comment>
<dbReference type="GO" id="GO:0032259">
    <property type="term" value="P:methylation"/>
    <property type="evidence" value="ECO:0007669"/>
    <property type="project" value="UniProtKB-KW"/>
</dbReference>
<dbReference type="InterPro" id="IPR003115">
    <property type="entry name" value="ParB_N"/>
</dbReference>
<dbReference type="EC" id="2.1.1.-" evidence="4"/>
<dbReference type="InterPro" id="IPR036086">
    <property type="entry name" value="ParB/Sulfiredoxin_sf"/>
</dbReference>
<organism evidence="6 7">
    <name type="scientific">Neogemmobacter tilapiae</name>
    <dbReference type="NCBI Taxonomy" id="875041"/>
    <lineage>
        <taxon>Bacteria</taxon>
        <taxon>Pseudomonadati</taxon>
        <taxon>Pseudomonadota</taxon>
        <taxon>Alphaproteobacteria</taxon>
        <taxon>Rhodobacterales</taxon>
        <taxon>Paracoccaceae</taxon>
        <taxon>Neogemmobacter</taxon>
    </lineage>
</organism>
<dbReference type="SMART" id="SM00470">
    <property type="entry name" value="ParB"/>
    <property type="match status" value="1"/>
</dbReference>
<dbReference type="SUPFAM" id="SSF53335">
    <property type="entry name" value="S-adenosyl-L-methionine-dependent methyltransferases"/>
    <property type="match status" value="1"/>
</dbReference>
<accession>A0A918TWM1</accession>
<dbReference type="EMBL" id="BMYJ01000014">
    <property type="protein sequence ID" value="GHC66364.1"/>
    <property type="molecule type" value="Genomic_DNA"/>
</dbReference>
<dbReference type="InterPro" id="IPR029063">
    <property type="entry name" value="SAM-dependent_MTases_sf"/>
</dbReference>
<gene>
    <name evidence="6" type="ORF">GCM10007315_33840</name>
</gene>
<keyword evidence="7" id="KW-1185">Reference proteome</keyword>
<dbReference type="InterPro" id="IPR015840">
    <property type="entry name" value="DNA_MeTrfase_ParB"/>
</dbReference>
<dbReference type="PRINTS" id="PR00508">
    <property type="entry name" value="S21N4MTFRASE"/>
</dbReference>
<sequence length="425" mass="45826">MAAKQQKRGLAVDYRAVEALIPYARNARTHSPAQVAMIAGSIREFGFTNPVLVDGENGIIAGHGRVMAARQLGLDLVPVIELAHLTEAQKRAYVLADNKLAEQAGWDNDLLALELGELADLGIDLGDLGFTGREIDQLLNANLADPREEDVPPVPDQPVSRPGDLWRLGNHRVICGDATDVATVSRVLGGVRPHLMITDPPFGVNYDPAWRNAVGAAQTKRTGKVLNDHRADWREAWALFPGDVAYVWHGALHATTVADSLIASGFAVRSQIIWAKERLVLSRGDYHWQHEPCWYAVRTSGKGHWSGDRKQTTLWTIASGQQDATTVHGTQKPVDCMRRPMLNNSSPGQAIYEPFLGSGSGLIAAETAGRICHAVELDPAYVDVAVLRWQALTGQEAVLEGGGSFAEVAAERGAGTLANATAEVA</sequence>
<evidence type="ECO:0000259" key="5">
    <source>
        <dbReference type="SMART" id="SM00470"/>
    </source>
</evidence>
<evidence type="ECO:0000256" key="3">
    <source>
        <dbReference type="ARBA" id="ARBA00047942"/>
    </source>
</evidence>
<dbReference type="GO" id="GO:0003677">
    <property type="term" value="F:DNA binding"/>
    <property type="evidence" value="ECO:0007669"/>
    <property type="project" value="InterPro"/>
</dbReference>
<dbReference type="CDD" id="cd16403">
    <property type="entry name" value="ParB_N_like_MT"/>
    <property type="match status" value="1"/>
</dbReference>